<keyword evidence="3" id="KW-0520">NAD</keyword>
<reference evidence="7" key="1">
    <citation type="journal article" date="2021" name="PeerJ">
        <title>Extensive microbial diversity within the chicken gut microbiome revealed by metagenomics and culture.</title>
        <authorList>
            <person name="Gilroy R."/>
            <person name="Ravi A."/>
            <person name="Getino M."/>
            <person name="Pursley I."/>
            <person name="Horton D.L."/>
            <person name="Alikhan N.F."/>
            <person name="Baker D."/>
            <person name="Gharbi K."/>
            <person name="Hall N."/>
            <person name="Watson M."/>
            <person name="Adriaenssens E.M."/>
            <person name="Foster-Nyarko E."/>
            <person name="Jarju S."/>
            <person name="Secka A."/>
            <person name="Antonio M."/>
            <person name="Oren A."/>
            <person name="Chaudhuri R.R."/>
            <person name="La Ragione R."/>
            <person name="Hildebrand F."/>
            <person name="Pallen M.J."/>
        </authorList>
    </citation>
    <scope>NUCLEOTIDE SEQUENCE</scope>
    <source>
        <strain evidence="7">MalCec1-1739</strain>
    </source>
</reference>
<dbReference type="CDD" id="cd12162">
    <property type="entry name" value="2-Hacid_dh_4"/>
    <property type="match status" value="1"/>
</dbReference>
<evidence type="ECO:0000256" key="2">
    <source>
        <dbReference type="ARBA" id="ARBA00023002"/>
    </source>
</evidence>
<comment type="caution">
    <text evidence="7">The sequence shown here is derived from an EMBL/GenBank/DDBJ whole genome shotgun (WGS) entry which is preliminary data.</text>
</comment>
<dbReference type="InterPro" id="IPR036291">
    <property type="entry name" value="NAD(P)-bd_dom_sf"/>
</dbReference>
<dbReference type="PANTHER" id="PTHR43761:SF1">
    <property type="entry name" value="D-ISOMER SPECIFIC 2-HYDROXYACID DEHYDROGENASE CATALYTIC DOMAIN-CONTAINING PROTEIN-RELATED"/>
    <property type="match status" value="1"/>
</dbReference>
<dbReference type="SUPFAM" id="SSF51735">
    <property type="entry name" value="NAD(P)-binding Rossmann-fold domains"/>
    <property type="match status" value="1"/>
</dbReference>
<reference evidence="7" key="2">
    <citation type="submission" date="2021-04" db="EMBL/GenBank/DDBJ databases">
        <authorList>
            <person name="Gilroy R."/>
        </authorList>
    </citation>
    <scope>NUCLEOTIDE SEQUENCE</scope>
    <source>
        <strain evidence="7">MalCec1-1739</strain>
    </source>
</reference>
<evidence type="ECO:0000259" key="6">
    <source>
        <dbReference type="Pfam" id="PF02826"/>
    </source>
</evidence>
<dbReference type="PROSITE" id="PS00670">
    <property type="entry name" value="D_2_HYDROXYACID_DH_2"/>
    <property type="match status" value="1"/>
</dbReference>
<name>A0A9D2UIG7_9BACT</name>
<dbReference type="GO" id="GO:0016616">
    <property type="term" value="F:oxidoreductase activity, acting on the CH-OH group of donors, NAD or NADP as acceptor"/>
    <property type="evidence" value="ECO:0007669"/>
    <property type="project" value="InterPro"/>
</dbReference>
<evidence type="ECO:0000256" key="1">
    <source>
        <dbReference type="ARBA" id="ARBA00005854"/>
    </source>
</evidence>
<evidence type="ECO:0000313" key="7">
    <source>
        <dbReference type="EMBL" id="HJD53125.1"/>
    </source>
</evidence>
<dbReference type="EMBL" id="DWUP01000113">
    <property type="protein sequence ID" value="HJD53125.1"/>
    <property type="molecule type" value="Genomic_DNA"/>
</dbReference>
<dbReference type="AlphaFoldDB" id="A0A9D2UIG7"/>
<dbReference type="Gene3D" id="3.40.50.720">
    <property type="entry name" value="NAD(P)-binding Rossmann-like Domain"/>
    <property type="match status" value="2"/>
</dbReference>
<sequence length="316" mass="34148">MKICVLDGFAVNPGDLDWQPIAALGELHLYDRTRPDEVLERAKGMDAVLLNKVVLGREHFDALPDLKYVGVLATGYNNVDVAEAARRGIVVTNIPAYSTDSVAQLVFAHLLNIYVGVSGYSVSVHRGDWTRSADFSYQLTPIHELRGKAMGIVGLGHIGMAVAEIAHAFGMRVMAYTSKSGLPQWITRCDLDHLFAAADVLSLHCPLTASTSGMVDARRLGMMRPTAVLINTGRGQLVDEQALADALNSGRLMAAALDVLSTEPPKADNPLLGARNCYITPHVAWATFEARSRLMEIAAENLRQFAGGMPVANRVS</sequence>
<gene>
    <name evidence="7" type="ORF">IAA93_05320</name>
</gene>
<evidence type="ECO:0000259" key="5">
    <source>
        <dbReference type="Pfam" id="PF00389"/>
    </source>
</evidence>
<comment type="similarity">
    <text evidence="1 4">Belongs to the D-isomer specific 2-hydroxyacid dehydrogenase family.</text>
</comment>
<dbReference type="FunFam" id="3.40.50.720:FF:000203">
    <property type="entry name" value="D-3-phosphoglycerate dehydrogenase (SerA)"/>
    <property type="match status" value="1"/>
</dbReference>
<accession>A0A9D2UIG7</accession>
<dbReference type="PROSITE" id="PS00671">
    <property type="entry name" value="D_2_HYDROXYACID_DH_3"/>
    <property type="match status" value="1"/>
</dbReference>
<protein>
    <submittedName>
        <fullName evidence="7">D-2-hydroxyacid dehydrogenase</fullName>
    </submittedName>
</protein>
<dbReference type="GO" id="GO:0051287">
    <property type="term" value="F:NAD binding"/>
    <property type="evidence" value="ECO:0007669"/>
    <property type="project" value="InterPro"/>
</dbReference>
<feature type="domain" description="D-isomer specific 2-hydroxyacid dehydrogenase NAD-binding" evidence="6">
    <location>
        <begin position="108"/>
        <end position="284"/>
    </location>
</feature>
<proteinExistence type="inferred from homology"/>
<feature type="domain" description="D-isomer specific 2-hydroxyacid dehydrogenase catalytic" evidence="5">
    <location>
        <begin position="21"/>
        <end position="315"/>
    </location>
</feature>
<dbReference type="InterPro" id="IPR050418">
    <property type="entry name" value="D-iso_2-hydroxyacid_DH_PdxB"/>
</dbReference>
<dbReference type="InterPro" id="IPR006139">
    <property type="entry name" value="D-isomer_2_OHA_DH_cat_dom"/>
</dbReference>
<dbReference type="PANTHER" id="PTHR43761">
    <property type="entry name" value="D-ISOMER SPECIFIC 2-HYDROXYACID DEHYDROGENASE FAMILY PROTEIN (AFU_ORTHOLOGUE AFUA_1G13630)"/>
    <property type="match status" value="1"/>
</dbReference>
<dbReference type="Pfam" id="PF02826">
    <property type="entry name" value="2-Hacid_dh_C"/>
    <property type="match status" value="1"/>
</dbReference>
<dbReference type="InterPro" id="IPR029753">
    <property type="entry name" value="D-isomer_DH_CS"/>
</dbReference>
<evidence type="ECO:0000256" key="3">
    <source>
        <dbReference type="ARBA" id="ARBA00023027"/>
    </source>
</evidence>
<evidence type="ECO:0000256" key="4">
    <source>
        <dbReference type="RuleBase" id="RU003719"/>
    </source>
</evidence>
<dbReference type="SUPFAM" id="SSF52283">
    <property type="entry name" value="Formate/glycerate dehydrogenase catalytic domain-like"/>
    <property type="match status" value="1"/>
</dbReference>
<dbReference type="Proteomes" id="UP000787625">
    <property type="component" value="Unassembled WGS sequence"/>
</dbReference>
<dbReference type="Pfam" id="PF00389">
    <property type="entry name" value="2-Hacid_dh"/>
    <property type="match status" value="1"/>
</dbReference>
<organism evidence="7 8">
    <name type="scientific">Candidatus Avibacteroides avistercoris</name>
    <dbReference type="NCBI Taxonomy" id="2840690"/>
    <lineage>
        <taxon>Bacteria</taxon>
        <taxon>Pseudomonadati</taxon>
        <taxon>Bacteroidota</taxon>
        <taxon>Bacteroidia</taxon>
        <taxon>Bacteroidales</taxon>
        <taxon>Bacteroidaceae</taxon>
        <taxon>Bacteroidaceae incertae sedis</taxon>
        <taxon>Candidatus Avibacteroides</taxon>
    </lineage>
</organism>
<evidence type="ECO:0000313" key="8">
    <source>
        <dbReference type="Proteomes" id="UP000787625"/>
    </source>
</evidence>
<dbReference type="InterPro" id="IPR006140">
    <property type="entry name" value="D-isomer_DH_NAD-bd"/>
</dbReference>
<keyword evidence="2 4" id="KW-0560">Oxidoreductase</keyword>